<name>A0AA88PJT5_9TELE</name>
<dbReference type="AlphaFoldDB" id="A0AA88PJT5"/>
<evidence type="ECO:0000313" key="2">
    <source>
        <dbReference type="EMBL" id="KAK2888758.1"/>
    </source>
</evidence>
<evidence type="ECO:0000313" key="3">
    <source>
        <dbReference type="Proteomes" id="UP001187343"/>
    </source>
</evidence>
<comment type="caution">
    <text evidence="2">The sequence shown here is derived from an EMBL/GenBank/DDBJ whole genome shotgun (WGS) entry which is preliminary data.</text>
</comment>
<keyword evidence="3" id="KW-1185">Reference proteome</keyword>
<feature type="region of interest" description="Disordered" evidence="1">
    <location>
        <begin position="170"/>
        <end position="208"/>
    </location>
</feature>
<proteinExistence type="predicted"/>
<dbReference type="Proteomes" id="UP001187343">
    <property type="component" value="Unassembled WGS sequence"/>
</dbReference>
<organism evidence="2 3">
    <name type="scientific">Cirrhinus molitorella</name>
    <name type="common">mud carp</name>
    <dbReference type="NCBI Taxonomy" id="172907"/>
    <lineage>
        <taxon>Eukaryota</taxon>
        <taxon>Metazoa</taxon>
        <taxon>Chordata</taxon>
        <taxon>Craniata</taxon>
        <taxon>Vertebrata</taxon>
        <taxon>Euteleostomi</taxon>
        <taxon>Actinopterygii</taxon>
        <taxon>Neopterygii</taxon>
        <taxon>Teleostei</taxon>
        <taxon>Ostariophysi</taxon>
        <taxon>Cypriniformes</taxon>
        <taxon>Cyprinidae</taxon>
        <taxon>Labeoninae</taxon>
        <taxon>Labeonini</taxon>
        <taxon>Cirrhinus</taxon>
    </lineage>
</organism>
<dbReference type="EMBL" id="JAUYZG010000014">
    <property type="protein sequence ID" value="KAK2888758.1"/>
    <property type="molecule type" value="Genomic_DNA"/>
</dbReference>
<feature type="compositionally biased region" description="Polar residues" evidence="1">
    <location>
        <begin position="179"/>
        <end position="189"/>
    </location>
</feature>
<gene>
    <name evidence="2" type="ORF">Q8A67_014133</name>
</gene>
<sequence length="208" mass="23031">MREVCCEGVQYRYQSDSLPSADGLKRSIQLINHPLSCPQSNQHPNTISPETSEASKHLIDQGAYGMFALIGKVLALIKGLLLLPRPVFGPLQSSELWTLSIYPAVPACPLQRVESCAAARSPAPALKLPEVRLVTTESFSSSASDHRHQRFCQERPRWVFPNEYSLENENAPPTVLNCERQQSDASSRSPWAGPGRGQMSPYWTDALD</sequence>
<protein>
    <submittedName>
        <fullName evidence="2">Uncharacterized protein</fullName>
    </submittedName>
</protein>
<reference evidence="2" key="1">
    <citation type="submission" date="2023-08" db="EMBL/GenBank/DDBJ databases">
        <title>Chromosome-level Genome Assembly of mud carp (Cirrhinus molitorella).</title>
        <authorList>
            <person name="Liu H."/>
        </authorList>
    </citation>
    <scope>NUCLEOTIDE SEQUENCE</scope>
    <source>
        <strain evidence="2">Prfri</strain>
        <tissue evidence="2">Muscle</tissue>
    </source>
</reference>
<accession>A0AA88PJT5</accession>
<evidence type="ECO:0000256" key="1">
    <source>
        <dbReference type="SAM" id="MobiDB-lite"/>
    </source>
</evidence>